<evidence type="ECO:0000256" key="4">
    <source>
        <dbReference type="ARBA" id="ARBA00022729"/>
    </source>
</evidence>
<keyword evidence="4" id="KW-0732">Signal</keyword>
<dbReference type="GO" id="GO:0009272">
    <property type="term" value="P:fungal-type cell wall biogenesis"/>
    <property type="evidence" value="ECO:0007669"/>
    <property type="project" value="TreeGrafter"/>
</dbReference>
<comment type="caution">
    <text evidence="10">The sequence shown here is derived from an EMBL/GenBank/DDBJ whole genome shotgun (WGS) entry which is preliminary data.</text>
</comment>
<dbReference type="OrthoDB" id="2115177at2759"/>
<evidence type="ECO:0000256" key="6">
    <source>
        <dbReference type="ARBA" id="ARBA00023136"/>
    </source>
</evidence>
<dbReference type="SMART" id="SM01320">
    <property type="entry name" value="TRP_N"/>
    <property type="match status" value="1"/>
</dbReference>
<evidence type="ECO:0000256" key="3">
    <source>
        <dbReference type="ARBA" id="ARBA00022692"/>
    </source>
</evidence>
<feature type="transmembrane region" description="Helical" evidence="8">
    <location>
        <begin position="487"/>
        <end position="506"/>
    </location>
</feature>
<gene>
    <name evidence="10" type="ORF">ALECFALPRED_006646</name>
</gene>
<evidence type="ECO:0000256" key="2">
    <source>
        <dbReference type="ARBA" id="ARBA00010642"/>
    </source>
</evidence>
<keyword evidence="3 8" id="KW-0812">Transmembrane</keyword>
<accession>A0A8H3IPW8</accession>
<sequence>MANSDITVTALDIQYDRTTQQITFDVAGSSSKVENVTAALYVTAYGKQVYQKSFNPCDEGSKVDQLCPVPEGSFAALGVQDVPPSYASEIPSIAFNVPDLEGGAKLELMALDGGQDLACIESDVTNGKTVESPAVSYIAVGVAGAALLLTGISAVGSVGTAGGHTPSPSFGDVVGWFQSIAMNGMLSAQYPPIYRSFSKNFAFSGGLIPWNSMQTSIDNFRRATGGNLTDDNVQYLHSASLVYTTGSNSDPSIVSKRAIDMLFEPQLVSRDTSTTINGTQSGTGAAPATNGTSSGSSKVTHIVHGIQGYVEQLTIPQANTFMTVLLIFAIVIAAIAVGILLLKVILETWALFGSFPKKLTNFRKRYWGLLARTITNLILLLYGVWTLYCIYQFTNGDSWAAKILAGVTLALFTAVLAFFTIRIWQIAKNFKKMEGDTAILFEDKETWRKYSLFYDNYKRGYWWLFMPAIVYMFAKGCVIAAGNGHGLVQTAGQLIIESLMLALVLFTRPFATTAGNWINVIIQVVRMLSVVCIMVFVEQLGIAQSTKTITGVVLIAVQSVLTAILAILIAVNAIIVCIKENPHRKQRKQAERINRDLDDLTPLDARNSLLIDPTDYKDIKNPQPKSYPLSTYSSRRSYDTVRPYRDETPPPRQPRGADESSENLVSSAADMGYGHERNVSRESDNARFPSAMRQPTIPNVMGYHGQAY</sequence>
<feature type="transmembrane region" description="Helical" evidence="8">
    <location>
        <begin position="321"/>
        <end position="346"/>
    </location>
</feature>
<evidence type="ECO:0000259" key="9">
    <source>
        <dbReference type="SMART" id="SM01320"/>
    </source>
</evidence>
<reference evidence="10" key="1">
    <citation type="submission" date="2021-03" db="EMBL/GenBank/DDBJ databases">
        <authorList>
            <person name="Tagirdzhanova G."/>
        </authorList>
    </citation>
    <scope>NUCLEOTIDE SEQUENCE</scope>
</reference>
<dbReference type="InterPro" id="IPR040241">
    <property type="entry name" value="TRP_Flc/Pkd2-like"/>
</dbReference>
<feature type="transmembrane region" description="Helical" evidence="8">
    <location>
        <begin position="549"/>
        <end position="578"/>
    </location>
</feature>
<dbReference type="AlphaFoldDB" id="A0A8H3IPW8"/>
<feature type="transmembrane region" description="Helical" evidence="8">
    <location>
        <begin position="399"/>
        <end position="424"/>
    </location>
</feature>
<dbReference type="InterPro" id="IPR032800">
    <property type="entry name" value="TRP_N"/>
</dbReference>
<feature type="domain" description="ML-like" evidence="9">
    <location>
        <begin position="1"/>
        <end position="131"/>
    </location>
</feature>
<dbReference type="Pfam" id="PF14558">
    <property type="entry name" value="TRP_N"/>
    <property type="match status" value="1"/>
</dbReference>
<feature type="compositionally biased region" description="Basic and acidic residues" evidence="7">
    <location>
        <begin position="673"/>
        <end position="685"/>
    </location>
</feature>
<feature type="compositionally biased region" description="Basic and acidic residues" evidence="7">
    <location>
        <begin position="636"/>
        <end position="649"/>
    </location>
</feature>
<organism evidence="10 11">
    <name type="scientific">Alectoria fallacina</name>
    <dbReference type="NCBI Taxonomy" id="1903189"/>
    <lineage>
        <taxon>Eukaryota</taxon>
        <taxon>Fungi</taxon>
        <taxon>Dikarya</taxon>
        <taxon>Ascomycota</taxon>
        <taxon>Pezizomycotina</taxon>
        <taxon>Lecanoromycetes</taxon>
        <taxon>OSLEUM clade</taxon>
        <taxon>Lecanoromycetidae</taxon>
        <taxon>Lecanorales</taxon>
        <taxon>Lecanorineae</taxon>
        <taxon>Parmeliaceae</taxon>
        <taxon>Alectoria</taxon>
    </lineage>
</organism>
<keyword evidence="6 8" id="KW-0472">Membrane</keyword>
<comment type="subcellular location">
    <subcellularLocation>
        <location evidence="1">Membrane</location>
        <topology evidence="1">Multi-pass membrane protein</topology>
    </subcellularLocation>
</comment>
<evidence type="ECO:0000256" key="1">
    <source>
        <dbReference type="ARBA" id="ARBA00004141"/>
    </source>
</evidence>
<feature type="region of interest" description="Disordered" evidence="7">
    <location>
        <begin position="272"/>
        <end position="296"/>
    </location>
</feature>
<evidence type="ECO:0000256" key="5">
    <source>
        <dbReference type="ARBA" id="ARBA00022989"/>
    </source>
</evidence>
<dbReference type="EMBL" id="CAJPDR010000423">
    <property type="protein sequence ID" value="CAF9935962.1"/>
    <property type="molecule type" value="Genomic_DNA"/>
</dbReference>
<dbReference type="PANTHER" id="PTHR31145">
    <property type="entry name" value="INTEGRAL MEMBRANE PROTEIN (AFU_ORTHOLOGUE AFUA_7G01610)"/>
    <property type="match status" value="1"/>
</dbReference>
<evidence type="ECO:0000313" key="11">
    <source>
        <dbReference type="Proteomes" id="UP000664203"/>
    </source>
</evidence>
<keyword evidence="5 8" id="KW-1133">Transmembrane helix</keyword>
<proteinExistence type="inferred from homology"/>
<dbReference type="GO" id="GO:0016020">
    <property type="term" value="C:membrane"/>
    <property type="evidence" value="ECO:0007669"/>
    <property type="project" value="UniProtKB-SubCell"/>
</dbReference>
<dbReference type="GO" id="GO:0055085">
    <property type="term" value="P:transmembrane transport"/>
    <property type="evidence" value="ECO:0007669"/>
    <property type="project" value="TreeGrafter"/>
</dbReference>
<evidence type="ECO:0000256" key="7">
    <source>
        <dbReference type="SAM" id="MobiDB-lite"/>
    </source>
</evidence>
<dbReference type="Proteomes" id="UP000664203">
    <property type="component" value="Unassembled WGS sequence"/>
</dbReference>
<dbReference type="PANTHER" id="PTHR31145:SF5">
    <property type="entry name" value="DUF907 DOMAIN PROTEIN (AFU_ORTHOLOGUE AFUA_2G06100)"/>
    <property type="match status" value="1"/>
</dbReference>
<feature type="region of interest" description="Disordered" evidence="7">
    <location>
        <begin position="614"/>
        <end position="708"/>
    </location>
</feature>
<dbReference type="InterPro" id="IPR010308">
    <property type="entry name" value="TRP_C"/>
</dbReference>
<protein>
    <recommendedName>
        <fullName evidence="9">ML-like domain-containing protein</fullName>
    </recommendedName>
</protein>
<feature type="transmembrane region" description="Helical" evidence="8">
    <location>
        <begin position="367"/>
        <end position="393"/>
    </location>
</feature>
<evidence type="ECO:0000256" key="8">
    <source>
        <dbReference type="SAM" id="Phobius"/>
    </source>
</evidence>
<dbReference type="Pfam" id="PF06011">
    <property type="entry name" value="TRP"/>
    <property type="match status" value="1"/>
</dbReference>
<feature type="transmembrane region" description="Helical" evidence="8">
    <location>
        <begin position="518"/>
        <end position="537"/>
    </location>
</feature>
<feature type="transmembrane region" description="Helical" evidence="8">
    <location>
        <begin position="461"/>
        <end position="481"/>
    </location>
</feature>
<evidence type="ECO:0000313" key="10">
    <source>
        <dbReference type="EMBL" id="CAF9935962.1"/>
    </source>
</evidence>
<comment type="similarity">
    <text evidence="2">Belongs to the transient receptor potential (TRP) ion channel family.</text>
</comment>
<name>A0A8H3IPW8_9LECA</name>
<keyword evidence="11" id="KW-1185">Reference proteome</keyword>